<dbReference type="EMBL" id="OIVN01001890">
    <property type="protein sequence ID" value="SPC98642.1"/>
    <property type="molecule type" value="Genomic_DNA"/>
</dbReference>
<evidence type="ECO:0000313" key="1">
    <source>
        <dbReference type="EMBL" id="SPC98642.1"/>
    </source>
</evidence>
<dbReference type="AlphaFoldDB" id="A0A2N9GGC2"/>
<gene>
    <name evidence="1" type="ORF">FSB_LOCUS26524</name>
</gene>
<proteinExistence type="predicted"/>
<organism evidence="1">
    <name type="scientific">Fagus sylvatica</name>
    <name type="common">Beechnut</name>
    <dbReference type="NCBI Taxonomy" id="28930"/>
    <lineage>
        <taxon>Eukaryota</taxon>
        <taxon>Viridiplantae</taxon>
        <taxon>Streptophyta</taxon>
        <taxon>Embryophyta</taxon>
        <taxon>Tracheophyta</taxon>
        <taxon>Spermatophyta</taxon>
        <taxon>Magnoliopsida</taxon>
        <taxon>eudicotyledons</taxon>
        <taxon>Gunneridae</taxon>
        <taxon>Pentapetalae</taxon>
        <taxon>rosids</taxon>
        <taxon>fabids</taxon>
        <taxon>Fagales</taxon>
        <taxon>Fagaceae</taxon>
        <taxon>Fagus</taxon>
    </lineage>
</organism>
<protein>
    <submittedName>
        <fullName evidence="1">Uncharacterized protein</fullName>
    </submittedName>
</protein>
<sequence length="81" mass="8467">MFTVFSASIGVELCSAPAGFLDADRFLFLIFASNKVVPVLTNGVTGLSVVGFSLANAGEAISSVLMILSLPLVTFSKLVHF</sequence>
<accession>A0A2N9GGC2</accession>
<reference evidence="1" key="1">
    <citation type="submission" date="2018-02" db="EMBL/GenBank/DDBJ databases">
        <authorList>
            <person name="Cohen D.B."/>
            <person name="Kent A.D."/>
        </authorList>
    </citation>
    <scope>NUCLEOTIDE SEQUENCE</scope>
</reference>
<name>A0A2N9GGC2_FAGSY</name>